<proteinExistence type="predicted"/>
<dbReference type="Pfam" id="PF05050">
    <property type="entry name" value="Methyltransf_21"/>
    <property type="match status" value="1"/>
</dbReference>
<dbReference type="InterPro" id="IPR029063">
    <property type="entry name" value="SAM-dependent_MTases_sf"/>
</dbReference>
<dbReference type="InterPro" id="IPR029044">
    <property type="entry name" value="Nucleotide-diphossugar_trans"/>
</dbReference>
<gene>
    <name evidence="2" type="ORF">GCM10007875_24220</name>
</gene>
<reference evidence="3" key="1">
    <citation type="journal article" date="2019" name="Int. J. Syst. Evol. Microbiol.">
        <title>The Global Catalogue of Microorganisms (GCM) 10K type strain sequencing project: providing services to taxonomists for standard genome sequencing and annotation.</title>
        <authorList>
            <consortium name="The Broad Institute Genomics Platform"/>
            <consortium name="The Broad Institute Genome Sequencing Center for Infectious Disease"/>
            <person name="Wu L."/>
            <person name="Ma J."/>
        </authorList>
    </citation>
    <scope>NUCLEOTIDE SEQUENCE [LARGE SCALE GENOMIC DNA]</scope>
    <source>
        <strain evidence="3">NBRC 105857</strain>
    </source>
</reference>
<dbReference type="Pfam" id="PF11397">
    <property type="entry name" value="GlcNAc"/>
    <property type="match status" value="2"/>
</dbReference>
<dbReference type="NCBIfam" id="TIGR01444">
    <property type="entry name" value="fkbM_fam"/>
    <property type="match status" value="1"/>
</dbReference>
<dbReference type="PANTHER" id="PTHR34496:SF10">
    <property type="entry name" value="GLCNAC TRANSFERASE"/>
    <property type="match status" value="1"/>
</dbReference>
<dbReference type="EMBL" id="BSOJ01000030">
    <property type="protein sequence ID" value="GLR27331.1"/>
    <property type="molecule type" value="Genomic_DNA"/>
</dbReference>
<protein>
    <recommendedName>
        <fullName evidence="1">Methyltransferase FkbM domain-containing protein</fullName>
    </recommendedName>
</protein>
<accession>A0ABQ5YTU1</accession>
<dbReference type="Gene3D" id="3.90.550.10">
    <property type="entry name" value="Spore Coat Polysaccharide Biosynthesis Protein SpsA, Chain A"/>
    <property type="match status" value="1"/>
</dbReference>
<feature type="domain" description="Methyltransferase FkbM" evidence="1">
    <location>
        <begin position="375"/>
        <end position="507"/>
    </location>
</feature>
<dbReference type="CDD" id="cd00761">
    <property type="entry name" value="Glyco_tranf_GTA_type"/>
    <property type="match status" value="1"/>
</dbReference>
<comment type="caution">
    <text evidence="2">The sequence shown here is derived from an EMBL/GenBank/DDBJ whole genome shotgun (WGS) entry which is preliminary data.</text>
</comment>
<dbReference type="SUPFAM" id="SSF53448">
    <property type="entry name" value="Nucleotide-diphospho-sugar transferases"/>
    <property type="match status" value="1"/>
</dbReference>
<keyword evidence="3" id="KW-1185">Reference proteome</keyword>
<organism evidence="2 3">
    <name type="scientific">Limnobacter litoralis</name>
    <dbReference type="NCBI Taxonomy" id="481366"/>
    <lineage>
        <taxon>Bacteria</taxon>
        <taxon>Pseudomonadati</taxon>
        <taxon>Pseudomonadota</taxon>
        <taxon>Betaproteobacteria</taxon>
        <taxon>Burkholderiales</taxon>
        <taxon>Burkholderiaceae</taxon>
        <taxon>Limnobacter</taxon>
    </lineage>
</organism>
<dbReference type="SUPFAM" id="SSF53335">
    <property type="entry name" value="S-adenosyl-L-methionine-dependent methyltransferases"/>
    <property type="match status" value="1"/>
</dbReference>
<dbReference type="Proteomes" id="UP001156664">
    <property type="component" value="Unassembled WGS sequence"/>
</dbReference>
<dbReference type="Gene3D" id="3.40.50.150">
    <property type="entry name" value="Vaccinia Virus protein VP39"/>
    <property type="match status" value="1"/>
</dbReference>
<dbReference type="InterPro" id="IPR021067">
    <property type="entry name" value="Glycosyltransferase"/>
</dbReference>
<dbReference type="InterPro" id="IPR006342">
    <property type="entry name" value="FkbM_mtfrase"/>
</dbReference>
<evidence type="ECO:0000259" key="1">
    <source>
        <dbReference type="Pfam" id="PF05050"/>
    </source>
</evidence>
<name>A0ABQ5YTU1_9BURK</name>
<evidence type="ECO:0000313" key="2">
    <source>
        <dbReference type="EMBL" id="GLR27331.1"/>
    </source>
</evidence>
<dbReference type="PANTHER" id="PTHR34496">
    <property type="entry name" value="GLCNAC TRANSFERASE-RELATED"/>
    <property type="match status" value="1"/>
</dbReference>
<sequence length="562" mass="63158">MRVNGEIFVSVASFCDPELQFTLRSLFGQASQPERLHVAVIDQSADDNRSWIAAQPFAAQIRYVQLNPVDSRGVSWARSLAFSLYQNEQWLLQIDSHTLFEPGWDERLIGQCQTLCERVARPIISTYPPPFRFDEAGKPFLPYEKSQSIYALRPKEDAKMDAHSPKMPFAVTHHAIDQDFEVGHHIAGGFLFTLGRFTQDVPYDPYMYFHGEEQNMALRAYTAGYTIFHPRHALIPLAHLYKAAGQEHKGQHWRADLERQRTFSYSELMRQSDQRLAKLIRGDESLGAFRPGFARPLQAFCDESGFDYANFKIQAPGPVVRPDFLTLCNTRHGPMMVANQDRSIGRSLRLCGHWAADLLDLALAEIQPGNTVIEVGSCYGEHAIPIQNKLGLNGKLVAIEPNPVLFRLLSANLVVNQYLDTLPIQAAVADQSCTVAVLTANLTVPCYLSRISLAHSKDQLAAPVKALTIDELGLNHLHVLKINTNGFDAQVLKGALETCRRLKPVVLVAGELLNLPALNQWASEAGYESTEYRLRCHSAAEMDRHPELWNPELHCLLMRPRS</sequence>
<evidence type="ECO:0000313" key="3">
    <source>
        <dbReference type="Proteomes" id="UP001156664"/>
    </source>
</evidence>